<dbReference type="InterPro" id="IPR011935">
    <property type="entry name" value="CHP02231"/>
</dbReference>
<dbReference type="PANTHER" id="PTHR31005">
    <property type="entry name" value="DUF4139 DOMAIN-CONTAINING PROTEIN"/>
    <property type="match status" value="1"/>
</dbReference>
<gene>
    <name evidence="4" type="ORF">QR680_018045</name>
</gene>
<dbReference type="EMBL" id="JAUCMV010000004">
    <property type="protein sequence ID" value="KAK0405535.1"/>
    <property type="molecule type" value="Genomic_DNA"/>
</dbReference>
<keyword evidence="5" id="KW-1185">Reference proteome</keyword>
<dbReference type="Pfam" id="PF13600">
    <property type="entry name" value="DUF4140"/>
    <property type="match status" value="1"/>
</dbReference>
<evidence type="ECO:0000313" key="4">
    <source>
        <dbReference type="EMBL" id="KAK0405535.1"/>
    </source>
</evidence>
<keyword evidence="1" id="KW-0175">Coiled coil</keyword>
<evidence type="ECO:0008006" key="6">
    <source>
        <dbReference type="Google" id="ProtNLM"/>
    </source>
</evidence>
<feature type="domain" description="DUF4140" evidence="3">
    <location>
        <begin position="16"/>
        <end position="117"/>
    </location>
</feature>
<proteinExistence type="predicted"/>
<organism evidence="4 5">
    <name type="scientific">Steinernema hermaphroditum</name>
    <dbReference type="NCBI Taxonomy" id="289476"/>
    <lineage>
        <taxon>Eukaryota</taxon>
        <taxon>Metazoa</taxon>
        <taxon>Ecdysozoa</taxon>
        <taxon>Nematoda</taxon>
        <taxon>Chromadorea</taxon>
        <taxon>Rhabditida</taxon>
        <taxon>Tylenchina</taxon>
        <taxon>Panagrolaimomorpha</taxon>
        <taxon>Strongyloidoidea</taxon>
        <taxon>Steinernematidae</taxon>
        <taxon>Steinernema</taxon>
    </lineage>
</organism>
<accession>A0AA39HGQ7</accession>
<dbReference type="InterPro" id="IPR025554">
    <property type="entry name" value="DUF4140"/>
</dbReference>
<feature type="coiled-coil region" evidence="1">
    <location>
        <begin position="179"/>
        <end position="213"/>
    </location>
</feature>
<reference evidence="4" key="1">
    <citation type="submission" date="2023-06" db="EMBL/GenBank/DDBJ databases">
        <title>Genomic analysis of the entomopathogenic nematode Steinernema hermaphroditum.</title>
        <authorList>
            <person name="Schwarz E.M."/>
            <person name="Heppert J.K."/>
            <person name="Baniya A."/>
            <person name="Schwartz H.T."/>
            <person name="Tan C.-H."/>
            <person name="Antoshechkin I."/>
            <person name="Sternberg P.W."/>
            <person name="Goodrich-Blair H."/>
            <person name="Dillman A.R."/>
        </authorList>
    </citation>
    <scope>NUCLEOTIDE SEQUENCE</scope>
    <source>
        <strain evidence="4">PS9179</strain>
        <tissue evidence="4">Whole animal</tissue>
    </source>
</reference>
<protein>
    <recommendedName>
        <fullName evidence="6">DUF4139 domain-containing protein</fullName>
    </recommendedName>
</protein>
<dbReference type="AlphaFoldDB" id="A0AA39HGQ7"/>
<evidence type="ECO:0000259" key="3">
    <source>
        <dbReference type="Pfam" id="PF13600"/>
    </source>
</evidence>
<dbReference type="InterPro" id="IPR037291">
    <property type="entry name" value="DUF4139"/>
</dbReference>
<dbReference type="Pfam" id="PF13598">
    <property type="entry name" value="DUF4139"/>
    <property type="match status" value="1"/>
</dbReference>
<evidence type="ECO:0000259" key="2">
    <source>
        <dbReference type="Pfam" id="PF13598"/>
    </source>
</evidence>
<comment type="caution">
    <text evidence="4">The sequence shown here is derived from an EMBL/GenBank/DDBJ whole genome shotgun (WGS) entry which is preliminary data.</text>
</comment>
<sequence length="605" mass="67693">MARHVFAAKDLATKTVIVYSDRAEVKRVVKVHLLPGRNEVVIQNVSSVIERQSLRVEYRGKGSVQIQEVQFQEYPINEESDENDAVRPFEEQKTELEDQKGSLDDEIAIIKRRAEVLDGVAGQVCNSKRRSSLNSLDEFQIGSSVATAKDPVKQQSLFLFSPEALSNLTKFLDYYGTTAKELRKELREKTRQAEKVYSQIDALERKIDQLRCSSEYDSLKRMITIVLDSELEEETEIFLSYQVYCANWKPTYDIRACNTSGDTTDKSDKIAVCYYGLIEQKTGEDWRGTEVILSTATPSVAGNVPSLSTITAGFHRPSLFRSRNGSAQRKPNSAMSDEDMGFGSFDYNDCADAAALHRRTIAQANSDMDHSVAVSYEHLPCTCFAIARPHTIVSDGSEHKVMITQVELEPTYLHETVPSKVASAFLTAAVVNTSPITFLPGPANVYLNNSFVAKTHLKSVAPGEEFRCSLGIDPAVKVEVKPAQNFHEQARTELNYSQPQSSIFQVGFVSRSSLLTHSQTVSLRNAKANQPVHVTVRESIPRAVDEKIKITVISPDLKQGRTDARINKDNNLEWTCVLEPGEVKNLHVKWTAEHPIQETVVYKHN</sequence>
<evidence type="ECO:0000256" key="1">
    <source>
        <dbReference type="SAM" id="Coils"/>
    </source>
</evidence>
<evidence type="ECO:0000313" key="5">
    <source>
        <dbReference type="Proteomes" id="UP001175271"/>
    </source>
</evidence>
<dbReference type="PANTHER" id="PTHR31005:SF10">
    <property type="entry name" value="DUF4140 DOMAIN-CONTAINING PROTEIN"/>
    <property type="match status" value="1"/>
</dbReference>
<feature type="domain" description="DUF4139" evidence="2">
    <location>
        <begin position="238"/>
        <end position="595"/>
    </location>
</feature>
<dbReference type="NCBIfam" id="TIGR02231">
    <property type="entry name" value="mucoidy inhibitor MuiA family protein"/>
    <property type="match status" value="1"/>
</dbReference>
<name>A0AA39HGQ7_9BILA</name>
<dbReference type="Proteomes" id="UP001175271">
    <property type="component" value="Unassembled WGS sequence"/>
</dbReference>